<evidence type="ECO:0000256" key="2">
    <source>
        <dbReference type="PROSITE-ProRule" id="PRU00335"/>
    </source>
</evidence>
<comment type="caution">
    <text evidence="4">The sequence shown here is derived from an EMBL/GenBank/DDBJ whole genome shotgun (WGS) entry which is preliminary data.</text>
</comment>
<evidence type="ECO:0000313" key="4">
    <source>
        <dbReference type="EMBL" id="TDG69569.1"/>
    </source>
</evidence>
<dbReference type="AlphaFoldDB" id="A0A4R5NAN5"/>
<dbReference type="GO" id="GO:0000976">
    <property type="term" value="F:transcription cis-regulatory region binding"/>
    <property type="evidence" value="ECO:0007669"/>
    <property type="project" value="TreeGrafter"/>
</dbReference>
<dbReference type="STRING" id="907931.GCA_000165675_00346"/>
<keyword evidence="1 2" id="KW-0238">DNA-binding</keyword>
<dbReference type="Proteomes" id="UP000295681">
    <property type="component" value="Unassembled WGS sequence"/>
</dbReference>
<dbReference type="PANTHER" id="PTHR30055">
    <property type="entry name" value="HTH-TYPE TRANSCRIPTIONAL REGULATOR RUTR"/>
    <property type="match status" value="1"/>
</dbReference>
<reference evidence="4 5" key="1">
    <citation type="journal article" date="2019" name="Appl. Microbiol. Biotechnol.">
        <title>Uncovering carbohydrate metabolism through a genotype-phenotype association study of 56 lactic acid bacteria genomes.</title>
        <authorList>
            <person name="Buron-Moles G."/>
            <person name="Chailyan A."/>
            <person name="Dolejs I."/>
            <person name="Forster J."/>
            <person name="Miks M.H."/>
        </authorList>
    </citation>
    <scope>NUCLEOTIDE SEQUENCE [LARGE SCALE GENOMIC DNA]</scope>
    <source>
        <strain evidence="4 5">ATCC 700006</strain>
    </source>
</reference>
<dbReference type="PROSITE" id="PS50977">
    <property type="entry name" value="HTH_TETR_2"/>
    <property type="match status" value="1"/>
</dbReference>
<protein>
    <recommendedName>
        <fullName evidence="3">HTH tetR-type domain-containing protein</fullName>
    </recommendedName>
</protein>
<dbReference type="Gene3D" id="1.10.357.10">
    <property type="entry name" value="Tetracycline Repressor, domain 2"/>
    <property type="match status" value="1"/>
</dbReference>
<dbReference type="InterPro" id="IPR009057">
    <property type="entry name" value="Homeodomain-like_sf"/>
</dbReference>
<evidence type="ECO:0000313" key="5">
    <source>
        <dbReference type="Proteomes" id="UP000295681"/>
    </source>
</evidence>
<dbReference type="EMBL" id="PUFI01000005">
    <property type="protein sequence ID" value="TDG69569.1"/>
    <property type="molecule type" value="Genomic_DNA"/>
</dbReference>
<dbReference type="InterPro" id="IPR050109">
    <property type="entry name" value="HTH-type_TetR-like_transc_reg"/>
</dbReference>
<dbReference type="PRINTS" id="PR00455">
    <property type="entry name" value="HTHTETR"/>
</dbReference>
<organism evidence="4 5">
    <name type="scientific">Leuconostoc fallax</name>
    <dbReference type="NCBI Taxonomy" id="1251"/>
    <lineage>
        <taxon>Bacteria</taxon>
        <taxon>Bacillati</taxon>
        <taxon>Bacillota</taxon>
        <taxon>Bacilli</taxon>
        <taxon>Lactobacillales</taxon>
        <taxon>Lactobacillaceae</taxon>
        <taxon>Leuconostoc</taxon>
    </lineage>
</organism>
<sequence>MSDTLHVASDSKTHILDAATTLFLKNGYEQTTTREIARALGMTQPALYHHFHDKEVLFVEVMQQVGQSIRTELENILKRQYNEPIDQLVAMTLVIRTQHPRDVFTLIHGSFGALSSSGQQSLGRIFGRDYVGPIARFFAQPAVHLREHVDPKMASSFYITSLAPIFGDFHALNAQQDIQTRVQELVDLILHGVVQ</sequence>
<name>A0A4R5NAN5_9LACO</name>
<dbReference type="RefSeq" id="WP_133264190.1">
    <property type="nucleotide sequence ID" value="NZ_JAGYGP010000001.1"/>
</dbReference>
<feature type="DNA-binding region" description="H-T-H motif" evidence="2">
    <location>
        <begin position="32"/>
        <end position="51"/>
    </location>
</feature>
<gene>
    <name evidence="4" type="ORF">C5L23_001031</name>
</gene>
<evidence type="ECO:0000259" key="3">
    <source>
        <dbReference type="PROSITE" id="PS50977"/>
    </source>
</evidence>
<proteinExistence type="predicted"/>
<dbReference type="PANTHER" id="PTHR30055:SF226">
    <property type="entry name" value="HTH-TYPE TRANSCRIPTIONAL REGULATOR PKSA"/>
    <property type="match status" value="1"/>
</dbReference>
<dbReference type="Pfam" id="PF00440">
    <property type="entry name" value="TetR_N"/>
    <property type="match status" value="1"/>
</dbReference>
<accession>A0A4R5NAN5</accession>
<evidence type="ECO:0000256" key="1">
    <source>
        <dbReference type="ARBA" id="ARBA00023125"/>
    </source>
</evidence>
<keyword evidence="5" id="KW-1185">Reference proteome</keyword>
<dbReference type="GO" id="GO:0003700">
    <property type="term" value="F:DNA-binding transcription factor activity"/>
    <property type="evidence" value="ECO:0007669"/>
    <property type="project" value="TreeGrafter"/>
</dbReference>
<feature type="domain" description="HTH tetR-type" evidence="3">
    <location>
        <begin position="9"/>
        <end position="69"/>
    </location>
</feature>
<dbReference type="SUPFAM" id="SSF46689">
    <property type="entry name" value="Homeodomain-like"/>
    <property type="match status" value="1"/>
</dbReference>
<dbReference type="InterPro" id="IPR001647">
    <property type="entry name" value="HTH_TetR"/>
</dbReference>